<evidence type="ECO:0000256" key="2">
    <source>
        <dbReference type="SAM" id="Phobius"/>
    </source>
</evidence>
<keyword evidence="2" id="KW-1133">Transmembrane helix</keyword>
<evidence type="ECO:0000259" key="3">
    <source>
        <dbReference type="Pfam" id="PF13828"/>
    </source>
</evidence>
<dbReference type="Pfam" id="PF13828">
    <property type="entry name" value="DUF4190"/>
    <property type="match status" value="1"/>
</dbReference>
<feature type="domain" description="DUF4190" evidence="3">
    <location>
        <begin position="87"/>
        <end position="153"/>
    </location>
</feature>
<comment type="caution">
    <text evidence="4">The sequence shown here is derived from an EMBL/GenBank/DDBJ whole genome shotgun (WGS) entry which is preliminary data.</text>
</comment>
<sequence>MTFRTRSTAPSSVAHNQAPPSASSLTDMTDERSTPPGSDEPQPTGPPPPPTYPYGPPPGAYPGPYPPTAPYGGYPMQTPPRAPANGLGIAALVVAIFALLLTWSVIGGVMFGVTAVILGFLAHGRYRRGEATNGGVAVTGIALGAVACVLSLVFIGIWVHFGQRWFDEVGGRDYMHCLQQAGDDTAAQQRCEKEFERRVEDSFGVTPTPDR</sequence>
<dbReference type="Proteomes" id="UP000179636">
    <property type="component" value="Unassembled WGS sequence"/>
</dbReference>
<feature type="compositionally biased region" description="Pro residues" evidence="1">
    <location>
        <begin position="43"/>
        <end position="60"/>
    </location>
</feature>
<keyword evidence="2" id="KW-0472">Membrane</keyword>
<reference evidence="4 5" key="1">
    <citation type="submission" date="2016-10" db="EMBL/GenBank/DDBJ databases">
        <title>Evaluation of Human, Animal and Environmental Mycobacterium chelonae Isolates by Core Genome Phylogenomic Analysis, Targeted Gene Comparison, and Anti-microbial Susceptibility Patterns: A Tale of Mistaken Identities.</title>
        <authorList>
            <person name="Fogelson S.B."/>
            <person name="Camus A.C."/>
            <person name="Lorenz W."/>
            <person name="Vasireddy R."/>
            <person name="Vasireddy S."/>
            <person name="Smith T."/>
            <person name="Brown-Elliott B.A."/>
            <person name="Wallace R.J.Jr."/>
            <person name="Hasan N.A."/>
            <person name="Reischl U."/>
            <person name="Sanchez S."/>
        </authorList>
    </citation>
    <scope>NUCLEOTIDE SEQUENCE [LARGE SCALE GENOMIC DNA]</scope>
    <source>
        <strain evidence="4 5">24999</strain>
    </source>
</reference>
<protein>
    <submittedName>
        <fullName evidence="4">DUF4190 domain-containing protein</fullName>
    </submittedName>
</protein>
<feature type="compositionally biased region" description="Polar residues" evidence="1">
    <location>
        <begin position="1"/>
        <end position="27"/>
    </location>
</feature>
<evidence type="ECO:0000313" key="4">
    <source>
        <dbReference type="EMBL" id="OHU07666.1"/>
    </source>
</evidence>
<proteinExistence type="predicted"/>
<gene>
    <name evidence="4" type="ORF">BKG61_03920</name>
</gene>
<evidence type="ECO:0000313" key="5">
    <source>
        <dbReference type="Proteomes" id="UP000179636"/>
    </source>
</evidence>
<accession>A0A1Q9WD34</accession>
<dbReference type="STRING" id="1908205.BKG60_11635"/>
<dbReference type="InterPro" id="IPR025241">
    <property type="entry name" value="DUF4190"/>
</dbReference>
<organism evidence="4 5">
    <name type="scientific">Mycobacterium syngnathidarum</name>
    <dbReference type="NCBI Taxonomy" id="1908205"/>
    <lineage>
        <taxon>Bacteria</taxon>
        <taxon>Bacillati</taxon>
        <taxon>Actinomycetota</taxon>
        <taxon>Actinomycetes</taxon>
        <taxon>Mycobacteriales</taxon>
        <taxon>Mycobacteriaceae</taxon>
        <taxon>Mycobacterium</taxon>
    </lineage>
</organism>
<feature type="transmembrane region" description="Helical" evidence="2">
    <location>
        <begin position="89"/>
        <end position="122"/>
    </location>
</feature>
<name>A0A1Q9WD34_9MYCO</name>
<keyword evidence="2" id="KW-0812">Transmembrane</keyword>
<keyword evidence="5" id="KW-1185">Reference proteome</keyword>
<accession>A0A1S1KM44</accession>
<evidence type="ECO:0000256" key="1">
    <source>
        <dbReference type="SAM" id="MobiDB-lite"/>
    </source>
</evidence>
<dbReference type="EMBL" id="MLHV01000002">
    <property type="protein sequence ID" value="OHU07666.1"/>
    <property type="molecule type" value="Genomic_DNA"/>
</dbReference>
<feature type="region of interest" description="Disordered" evidence="1">
    <location>
        <begin position="1"/>
        <end position="60"/>
    </location>
</feature>
<dbReference type="AlphaFoldDB" id="A0A1Q9WD34"/>
<feature type="transmembrane region" description="Helical" evidence="2">
    <location>
        <begin position="134"/>
        <end position="159"/>
    </location>
</feature>